<dbReference type="PANTHER" id="PTHR43483">
    <property type="entry name" value="MEMBRANE TRANSPORTER PROTEIN HI_0806-RELATED"/>
    <property type="match status" value="1"/>
</dbReference>
<keyword evidence="5" id="KW-1003">Cell membrane</keyword>
<keyword evidence="4 5" id="KW-0472">Membrane</keyword>
<feature type="transmembrane region" description="Helical" evidence="5">
    <location>
        <begin position="89"/>
        <end position="109"/>
    </location>
</feature>
<feature type="transmembrane region" description="Helical" evidence="5">
    <location>
        <begin position="222"/>
        <end position="242"/>
    </location>
</feature>
<dbReference type="RefSeq" id="WP_342847766.1">
    <property type="nucleotide sequence ID" value="NZ_JBBMQO010000003.1"/>
</dbReference>
<name>A0ABU9T518_9HYPH</name>
<evidence type="ECO:0000256" key="3">
    <source>
        <dbReference type="ARBA" id="ARBA00022989"/>
    </source>
</evidence>
<comment type="caution">
    <text evidence="6">The sequence shown here is derived from an EMBL/GenBank/DDBJ whole genome shotgun (WGS) entry which is preliminary data.</text>
</comment>
<dbReference type="EMBL" id="JBBMQO010000003">
    <property type="protein sequence ID" value="MEM5501227.1"/>
    <property type="molecule type" value="Genomic_DNA"/>
</dbReference>
<feature type="transmembrane region" description="Helical" evidence="5">
    <location>
        <begin position="7"/>
        <end position="26"/>
    </location>
</feature>
<evidence type="ECO:0000256" key="4">
    <source>
        <dbReference type="ARBA" id="ARBA00023136"/>
    </source>
</evidence>
<protein>
    <recommendedName>
        <fullName evidence="5">Probable membrane transporter protein</fullName>
    </recommendedName>
</protein>
<feature type="transmembrane region" description="Helical" evidence="5">
    <location>
        <begin position="116"/>
        <end position="133"/>
    </location>
</feature>
<feature type="transmembrane region" description="Helical" evidence="5">
    <location>
        <begin position="254"/>
        <end position="271"/>
    </location>
</feature>
<evidence type="ECO:0000256" key="1">
    <source>
        <dbReference type="ARBA" id="ARBA00004141"/>
    </source>
</evidence>
<proteinExistence type="inferred from homology"/>
<dbReference type="Pfam" id="PF01925">
    <property type="entry name" value="TauE"/>
    <property type="match status" value="1"/>
</dbReference>
<evidence type="ECO:0000256" key="5">
    <source>
        <dbReference type="RuleBase" id="RU363041"/>
    </source>
</evidence>
<evidence type="ECO:0000313" key="6">
    <source>
        <dbReference type="EMBL" id="MEM5501227.1"/>
    </source>
</evidence>
<keyword evidence="3 5" id="KW-1133">Transmembrane helix</keyword>
<feature type="transmembrane region" description="Helical" evidence="5">
    <location>
        <begin position="153"/>
        <end position="175"/>
    </location>
</feature>
<evidence type="ECO:0000256" key="2">
    <source>
        <dbReference type="ARBA" id="ARBA00022692"/>
    </source>
</evidence>
<evidence type="ECO:0000313" key="7">
    <source>
        <dbReference type="Proteomes" id="UP001477870"/>
    </source>
</evidence>
<accession>A0ABU9T518</accession>
<comment type="similarity">
    <text evidence="5">Belongs to the 4-toluene sulfonate uptake permease (TSUP) (TC 2.A.102) family.</text>
</comment>
<feature type="transmembrane region" description="Helical" evidence="5">
    <location>
        <begin position="58"/>
        <end position="77"/>
    </location>
</feature>
<dbReference type="PANTHER" id="PTHR43483:SF3">
    <property type="entry name" value="MEMBRANE TRANSPORTER PROTEIN HI_0806-RELATED"/>
    <property type="match status" value="1"/>
</dbReference>
<organism evidence="6 7">
    <name type="scientific">Ahrensia kielensis</name>
    <dbReference type="NCBI Taxonomy" id="76980"/>
    <lineage>
        <taxon>Bacteria</taxon>
        <taxon>Pseudomonadati</taxon>
        <taxon>Pseudomonadota</taxon>
        <taxon>Alphaproteobacteria</taxon>
        <taxon>Hyphomicrobiales</taxon>
        <taxon>Ahrensiaceae</taxon>
        <taxon>Ahrensia</taxon>
    </lineage>
</organism>
<reference evidence="6 7" key="1">
    <citation type="submission" date="2024-03" db="EMBL/GenBank/DDBJ databases">
        <title>Community enrichment and isolation of bacterial strains for fucoidan degradation.</title>
        <authorList>
            <person name="Sichert A."/>
        </authorList>
    </citation>
    <scope>NUCLEOTIDE SEQUENCE [LARGE SCALE GENOMIC DNA]</scope>
    <source>
        <strain evidence="6 7">AS62</strain>
    </source>
</reference>
<keyword evidence="7" id="KW-1185">Reference proteome</keyword>
<dbReference type="Proteomes" id="UP001477870">
    <property type="component" value="Unassembled WGS sequence"/>
</dbReference>
<sequence>MAELDWTLIAGLASVVAASGVVAGFLAGLFGIGGGAILVPVFFFAFGVAGIDDAVRMHLAIGTSLAIIVPTSLRSFSAHYKKGAVAMDVFKSFIIWVPIGVLLGTLVIASISSTELRVVFAGIATIVGLRLILHRESWQLGSDIPTGPIRWIAGVVIGALSMLMGIGGGVLNNTFMTLYGRSIHQAVATSAGTGVLISVPGLFGAIWAGWGEAGLPPFSTGYVNWIGVALIIPITLYMAPLGANVAHRLKKRHLEVGFGAFLLIVAARFVYSVT</sequence>
<gene>
    <name evidence="6" type="ORF">WNY59_06455</name>
</gene>
<dbReference type="InterPro" id="IPR002781">
    <property type="entry name" value="TM_pro_TauE-like"/>
</dbReference>
<keyword evidence="2 5" id="KW-0812">Transmembrane</keyword>
<feature type="transmembrane region" description="Helical" evidence="5">
    <location>
        <begin position="32"/>
        <end position="51"/>
    </location>
</feature>
<comment type="subcellular location">
    <subcellularLocation>
        <location evidence="5">Cell membrane</location>
        <topology evidence="5">Multi-pass membrane protein</topology>
    </subcellularLocation>
    <subcellularLocation>
        <location evidence="1">Membrane</location>
        <topology evidence="1">Multi-pass membrane protein</topology>
    </subcellularLocation>
</comment>
<feature type="transmembrane region" description="Helical" evidence="5">
    <location>
        <begin position="187"/>
        <end position="210"/>
    </location>
</feature>